<evidence type="ECO:0000313" key="3">
    <source>
        <dbReference type="RefSeq" id="XP_010911276.1"/>
    </source>
</evidence>
<protein>
    <submittedName>
        <fullName evidence="3">UPF0481 protein At3g47200-like</fullName>
    </submittedName>
</protein>
<dbReference type="InterPro" id="IPR004158">
    <property type="entry name" value="DUF247_pln"/>
</dbReference>
<keyword evidence="1" id="KW-0472">Membrane</keyword>
<dbReference type="Proteomes" id="UP000504607">
    <property type="component" value="Unplaced"/>
</dbReference>
<reference evidence="3" key="1">
    <citation type="submission" date="2025-08" db="UniProtKB">
        <authorList>
            <consortium name="RefSeq"/>
        </authorList>
    </citation>
    <scope>IDENTIFICATION</scope>
</reference>
<accession>A0A6I9QP45</accession>
<dbReference type="AlphaFoldDB" id="A0A6I9QP45"/>
<dbReference type="PANTHER" id="PTHR31170:SF25">
    <property type="entry name" value="BNAA09G04570D PROTEIN"/>
    <property type="match status" value="1"/>
</dbReference>
<feature type="transmembrane region" description="Helical" evidence="1">
    <location>
        <begin position="167"/>
        <end position="194"/>
    </location>
</feature>
<evidence type="ECO:0000313" key="2">
    <source>
        <dbReference type="Proteomes" id="UP000504607"/>
    </source>
</evidence>
<proteinExistence type="predicted"/>
<sequence>MDLNRVGVKFKRKERADSFLNITFKKRPLLCLSWLCFMFKSGWMEIPPLQIYHYTSHLFRNLMAFEQCYPKTGMYIMTYVFFMDGIIDQAEDVRLLRLERILQHKLSNDAAAAELFNQLGSQIQFDWKSNYLEKEIAEVIYRVDKFYEFKWHEWFSGLRRDYCGNPWTIISVLAAAAILLLTVGQAVFSAMSYVHSS</sequence>
<name>A0A6I9QP45_ELAGV</name>
<dbReference type="PANTHER" id="PTHR31170">
    <property type="entry name" value="BNAC04G53230D PROTEIN"/>
    <property type="match status" value="1"/>
</dbReference>
<evidence type="ECO:0000256" key="1">
    <source>
        <dbReference type="SAM" id="Phobius"/>
    </source>
</evidence>
<dbReference type="OrthoDB" id="1936937at2759"/>
<dbReference type="RefSeq" id="XP_010911276.1">
    <property type="nucleotide sequence ID" value="XM_010912974.3"/>
</dbReference>
<dbReference type="InParanoid" id="A0A6I9QP45"/>
<keyword evidence="2" id="KW-1185">Reference proteome</keyword>
<keyword evidence="1" id="KW-0812">Transmembrane</keyword>
<dbReference type="Pfam" id="PF03140">
    <property type="entry name" value="DUF247"/>
    <property type="match status" value="1"/>
</dbReference>
<keyword evidence="1" id="KW-1133">Transmembrane helix</keyword>
<organism evidence="2 3">
    <name type="scientific">Elaeis guineensis var. tenera</name>
    <name type="common">Oil palm</name>
    <dbReference type="NCBI Taxonomy" id="51953"/>
    <lineage>
        <taxon>Eukaryota</taxon>
        <taxon>Viridiplantae</taxon>
        <taxon>Streptophyta</taxon>
        <taxon>Embryophyta</taxon>
        <taxon>Tracheophyta</taxon>
        <taxon>Spermatophyta</taxon>
        <taxon>Magnoliopsida</taxon>
        <taxon>Liliopsida</taxon>
        <taxon>Arecaceae</taxon>
        <taxon>Arecoideae</taxon>
        <taxon>Cocoseae</taxon>
        <taxon>Elaeidinae</taxon>
        <taxon>Elaeis</taxon>
    </lineage>
</organism>
<gene>
    <name evidence="3" type="primary">LOC105037291</name>
</gene>